<dbReference type="InterPro" id="IPR036157">
    <property type="entry name" value="dUTPase-like_sf"/>
</dbReference>
<sequence>MKIAWKKLTSSAKMPERGSAWAAGYDLFADIAEETRLAPHETKMIGTGVALAVPEGYFGGVFARSGLSAKEGLRPANCTGVVDADYRGEVKVALHNDSEEERVVAPGQKIAQLVIMPFLSVEFEEVADLDETERGQGGFGSTGKM</sequence>
<proteinExistence type="inferred from homology"/>
<dbReference type="Pfam" id="PF00692">
    <property type="entry name" value="dUTPase"/>
    <property type="match status" value="1"/>
</dbReference>
<dbReference type="InterPro" id="IPR033704">
    <property type="entry name" value="dUTPase_trimeric"/>
</dbReference>
<evidence type="ECO:0000256" key="2">
    <source>
        <dbReference type="ARBA" id="ARBA00012379"/>
    </source>
</evidence>
<dbReference type="Proteomes" id="UP000643810">
    <property type="component" value="Unassembled WGS sequence"/>
</dbReference>
<dbReference type="Gene3D" id="2.70.40.10">
    <property type="match status" value="1"/>
</dbReference>
<dbReference type="NCBIfam" id="NF001862">
    <property type="entry name" value="PRK00601.1"/>
    <property type="match status" value="1"/>
</dbReference>
<dbReference type="GO" id="GO:0004170">
    <property type="term" value="F:dUTP diphosphatase activity"/>
    <property type="evidence" value="ECO:0007669"/>
    <property type="project" value="UniProtKB-EC"/>
</dbReference>
<keyword evidence="8" id="KW-1185">Reference proteome</keyword>
<accession>A0ABR7GCA0</accession>
<name>A0ABR7GCA0_9FIRM</name>
<evidence type="ECO:0000259" key="6">
    <source>
        <dbReference type="Pfam" id="PF00692"/>
    </source>
</evidence>
<dbReference type="InterPro" id="IPR029054">
    <property type="entry name" value="dUTPase-like"/>
</dbReference>
<reference evidence="7 8" key="1">
    <citation type="submission" date="2020-08" db="EMBL/GenBank/DDBJ databases">
        <title>Genome public.</title>
        <authorList>
            <person name="Liu C."/>
            <person name="Sun Q."/>
        </authorList>
    </citation>
    <scope>NUCLEOTIDE SEQUENCE [LARGE SCALE GENOMIC DNA]</scope>
    <source>
        <strain evidence="7 8">NSJ-9</strain>
    </source>
</reference>
<evidence type="ECO:0000256" key="3">
    <source>
        <dbReference type="ARBA" id="ARBA00022801"/>
    </source>
</evidence>
<organism evidence="7 8">
    <name type="scientific">Roseburia lenta</name>
    <dbReference type="NCBI Taxonomy" id="2763061"/>
    <lineage>
        <taxon>Bacteria</taxon>
        <taxon>Bacillati</taxon>
        <taxon>Bacillota</taxon>
        <taxon>Clostridia</taxon>
        <taxon>Lachnospirales</taxon>
        <taxon>Lachnospiraceae</taxon>
        <taxon>Roseburia</taxon>
    </lineage>
</organism>
<evidence type="ECO:0000256" key="1">
    <source>
        <dbReference type="ARBA" id="ARBA00006581"/>
    </source>
</evidence>
<evidence type="ECO:0000256" key="5">
    <source>
        <dbReference type="ARBA" id="ARBA00047686"/>
    </source>
</evidence>
<dbReference type="EC" id="3.6.1.23" evidence="2"/>
<dbReference type="CDD" id="cd07557">
    <property type="entry name" value="trimeric_dUTPase"/>
    <property type="match status" value="1"/>
</dbReference>
<dbReference type="SUPFAM" id="SSF51283">
    <property type="entry name" value="dUTPase-like"/>
    <property type="match status" value="1"/>
</dbReference>
<keyword evidence="4" id="KW-0546">Nucleotide metabolism</keyword>
<dbReference type="InterPro" id="IPR008181">
    <property type="entry name" value="dUTPase"/>
</dbReference>
<protein>
    <recommendedName>
        <fullName evidence="2">dUTP diphosphatase</fullName>
        <ecNumber evidence="2">3.6.1.23</ecNumber>
    </recommendedName>
</protein>
<dbReference type="EMBL" id="JACOPG010000001">
    <property type="protein sequence ID" value="MBC5685065.1"/>
    <property type="molecule type" value="Genomic_DNA"/>
</dbReference>
<keyword evidence="3 7" id="KW-0378">Hydrolase</keyword>
<dbReference type="RefSeq" id="WP_118534832.1">
    <property type="nucleotide sequence ID" value="NZ_JACOPG010000001.1"/>
</dbReference>
<dbReference type="PANTHER" id="PTHR11241:SF0">
    <property type="entry name" value="DEOXYURIDINE 5'-TRIPHOSPHATE NUCLEOTIDOHYDROLASE"/>
    <property type="match status" value="1"/>
</dbReference>
<gene>
    <name evidence="7" type="primary">dut</name>
    <name evidence="7" type="ORF">H8R94_00320</name>
</gene>
<comment type="catalytic activity">
    <reaction evidence="5">
        <text>dUTP + H2O = dUMP + diphosphate + H(+)</text>
        <dbReference type="Rhea" id="RHEA:10248"/>
        <dbReference type="ChEBI" id="CHEBI:15377"/>
        <dbReference type="ChEBI" id="CHEBI:15378"/>
        <dbReference type="ChEBI" id="CHEBI:33019"/>
        <dbReference type="ChEBI" id="CHEBI:61555"/>
        <dbReference type="ChEBI" id="CHEBI:246422"/>
        <dbReference type="EC" id="3.6.1.23"/>
    </reaction>
</comment>
<evidence type="ECO:0000313" key="7">
    <source>
        <dbReference type="EMBL" id="MBC5685065.1"/>
    </source>
</evidence>
<comment type="similarity">
    <text evidence="1">Belongs to the dUTPase family.</text>
</comment>
<feature type="domain" description="dUTPase-like" evidence="6">
    <location>
        <begin position="12"/>
        <end position="143"/>
    </location>
</feature>
<evidence type="ECO:0000256" key="4">
    <source>
        <dbReference type="ARBA" id="ARBA00023080"/>
    </source>
</evidence>
<evidence type="ECO:0000313" key="8">
    <source>
        <dbReference type="Proteomes" id="UP000643810"/>
    </source>
</evidence>
<dbReference type="PANTHER" id="PTHR11241">
    <property type="entry name" value="DEOXYURIDINE 5'-TRIPHOSPHATE NUCLEOTIDOHYDROLASE"/>
    <property type="match status" value="1"/>
</dbReference>
<comment type="caution">
    <text evidence="7">The sequence shown here is derived from an EMBL/GenBank/DDBJ whole genome shotgun (WGS) entry which is preliminary data.</text>
</comment>
<dbReference type="NCBIfam" id="TIGR00576">
    <property type="entry name" value="dut"/>
    <property type="match status" value="1"/>
</dbReference>